<dbReference type="EMBL" id="UYYF01004469">
    <property type="protein sequence ID" value="VDN04466.1"/>
    <property type="molecule type" value="Genomic_DNA"/>
</dbReference>
<protein>
    <submittedName>
        <fullName evidence="3">C-type lectin domain-containing protein</fullName>
    </submittedName>
</protein>
<sequence>LLISDLNFIRPFFQNYGTSWISDPEGYYYQFHLSEQSWNMGREYCLTLASDLVIIRSLQQLTFLFNCREWEFTMIDVRMKNTTLDSRAQCALYDIDNRILKSIACGQTPEFDHINRFICQRSYVQYHEVSISSFIC</sequence>
<dbReference type="STRING" id="103827.A0A0N5D2E9"/>
<gene>
    <name evidence="1" type="ORF">TCLT_LOCUS7047</name>
</gene>
<keyword evidence="2" id="KW-1185">Reference proteome</keyword>
<reference evidence="1 2" key="2">
    <citation type="submission" date="2018-11" db="EMBL/GenBank/DDBJ databases">
        <authorList>
            <consortium name="Pathogen Informatics"/>
        </authorList>
    </citation>
    <scope>NUCLEOTIDE SEQUENCE [LARGE SCALE GENOMIC DNA]</scope>
</reference>
<dbReference type="Proteomes" id="UP000276776">
    <property type="component" value="Unassembled WGS sequence"/>
</dbReference>
<dbReference type="InterPro" id="IPR016186">
    <property type="entry name" value="C-type_lectin-like/link_sf"/>
</dbReference>
<dbReference type="SUPFAM" id="SSF56436">
    <property type="entry name" value="C-type lectin-like"/>
    <property type="match status" value="1"/>
</dbReference>
<dbReference type="InterPro" id="IPR016187">
    <property type="entry name" value="CTDL_fold"/>
</dbReference>
<organism evidence="3">
    <name type="scientific">Thelazia callipaeda</name>
    <name type="common">Oriental eyeworm</name>
    <name type="synonym">Parasitic nematode</name>
    <dbReference type="NCBI Taxonomy" id="103827"/>
    <lineage>
        <taxon>Eukaryota</taxon>
        <taxon>Metazoa</taxon>
        <taxon>Ecdysozoa</taxon>
        <taxon>Nematoda</taxon>
        <taxon>Chromadorea</taxon>
        <taxon>Rhabditida</taxon>
        <taxon>Spirurina</taxon>
        <taxon>Spiruromorpha</taxon>
        <taxon>Thelazioidea</taxon>
        <taxon>Thelaziidae</taxon>
        <taxon>Thelazia</taxon>
    </lineage>
</organism>
<dbReference type="OrthoDB" id="6337382at2759"/>
<evidence type="ECO:0000313" key="3">
    <source>
        <dbReference type="WBParaSite" id="TCLT_0000705801-mRNA-1"/>
    </source>
</evidence>
<dbReference type="AlphaFoldDB" id="A0A0N5D2E9"/>
<dbReference type="Gene3D" id="3.10.100.10">
    <property type="entry name" value="Mannose-Binding Protein A, subunit A"/>
    <property type="match status" value="1"/>
</dbReference>
<reference evidence="3" key="1">
    <citation type="submission" date="2016-04" db="UniProtKB">
        <authorList>
            <consortium name="WormBaseParasite"/>
        </authorList>
    </citation>
    <scope>IDENTIFICATION</scope>
</reference>
<name>A0A0N5D2E9_THECL</name>
<evidence type="ECO:0000313" key="1">
    <source>
        <dbReference type="EMBL" id="VDN04466.1"/>
    </source>
</evidence>
<evidence type="ECO:0000313" key="2">
    <source>
        <dbReference type="Proteomes" id="UP000276776"/>
    </source>
</evidence>
<accession>A0A0N5D2E9</accession>
<dbReference type="WBParaSite" id="TCLT_0000705801-mRNA-1">
    <property type="protein sequence ID" value="TCLT_0000705801-mRNA-1"/>
    <property type="gene ID" value="TCLT_0000705801"/>
</dbReference>
<proteinExistence type="predicted"/>